<feature type="transmembrane region" description="Helical" evidence="1">
    <location>
        <begin position="20"/>
        <end position="41"/>
    </location>
</feature>
<dbReference type="STRING" id="29563.SAMN02983006_02752"/>
<sequence length="319" mass="35844">MSEMIVIARKEIKDSLNNKFFLSILILLLILTIVSIVLGTLQVHSQIAQYNRSIEFLKSMGKTNLPPMPSLNPLSVSKSFVNYVAMVGALLAIILGNYAVSKERKNGTFKLILSRSIYRDQLINGKLGGNLLLLALINFAIAAITIIFLTALGGVSLSQADLVRLIFFFAASFLYMALFFIISLFVTLLLPYKNYALLTVIIIWLVFAFIFPQIGDTMDMDNQLPGGFFASMGLNRAQEKQIVDKFKFYETLRNGIEELSPTKHFERISFALLGVKPGFKNNTAWEIVNLKWLNLAGLLVPNIILSMLSYLVFLRRENI</sequence>
<evidence type="ECO:0000256" key="1">
    <source>
        <dbReference type="SAM" id="Phobius"/>
    </source>
</evidence>
<organism evidence="2 3">
    <name type="scientific">Halanaerobium salsuginis</name>
    <dbReference type="NCBI Taxonomy" id="29563"/>
    <lineage>
        <taxon>Bacteria</taxon>
        <taxon>Bacillati</taxon>
        <taxon>Bacillota</taxon>
        <taxon>Clostridia</taxon>
        <taxon>Halanaerobiales</taxon>
        <taxon>Halanaerobiaceae</taxon>
        <taxon>Halanaerobium</taxon>
    </lineage>
</organism>
<keyword evidence="1" id="KW-0472">Membrane</keyword>
<keyword evidence="1" id="KW-1133">Transmembrane helix</keyword>
<feature type="transmembrane region" description="Helical" evidence="1">
    <location>
        <begin position="80"/>
        <end position="100"/>
    </location>
</feature>
<keyword evidence="1" id="KW-0812">Transmembrane</keyword>
<feature type="transmembrane region" description="Helical" evidence="1">
    <location>
        <begin position="195"/>
        <end position="214"/>
    </location>
</feature>
<dbReference type="PANTHER" id="PTHR43471">
    <property type="entry name" value="ABC TRANSPORTER PERMEASE"/>
    <property type="match status" value="1"/>
</dbReference>
<feature type="transmembrane region" description="Helical" evidence="1">
    <location>
        <begin position="165"/>
        <end position="188"/>
    </location>
</feature>
<name>A0A1I4MY00_9FIRM</name>
<gene>
    <name evidence="2" type="ORF">SAMN02983006_02752</name>
</gene>
<dbReference type="EMBL" id="FOTI01000063">
    <property type="protein sequence ID" value="SFM08214.1"/>
    <property type="molecule type" value="Genomic_DNA"/>
</dbReference>
<keyword evidence="3" id="KW-1185">Reference proteome</keyword>
<feature type="transmembrane region" description="Helical" evidence="1">
    <location>
        <begin position="131"/>
        <end position="153"/>
    </location>
</feature>
<dbReference type="RefSeq" id="WP_177181456.1">
    <property type="nucleotide sequence ID" value="NZ_FOTI01000063.1"/>
</dbReference>
<proteinExistence type="predicted"/>
<reference evidence="2 3" key="1">
    <citation type="submission" date="2016-10" db="EMBL/GenBank/DDBJ databases">
        <authorList>
            <person name="de Groot N.N."/>
        </authorList>
    </citation>
    <scope>NUCLEOTIDE SEQUENCE [LARGE SCALE GENOMIC DNA]</scope>
    <source>
        <strain evidence="2 3">ATCC 51327</strain>
    </source>
</reference>
<dbReference type="Pfam" id="PF12679">
    <property type="entry name" value="ABC2_membrane_2"/>
    <property type="match status" value="1"/>
</dbReference>
<feature type="transmembrane region" description="Helical" evidence="1">
    <location>
        <begin position="292"/>
        <end position="313"/>
    </location>
</feature>
<dbReference type="GO" id="GO:0005886">
    <property type="term" value="C:plasma membrane"/>
    <property type="evidence" value="ECO:0007669"/>
    <property type="project" value="UniProtKB-SubCell"/>
</dbReference>
<accession>A0A1I4MY00</accession>
<dbReference type="GO" id="GO:0140359">
    <property type="term" value="F:ABC-type transporter activity"/>
    <property type="evidence" value="ECO:0007669"/>
    <property type="project" value="InterPro"/>
</dbReference>
<dbReference type="AlphaFoldDB" id="A0A1I4MY00"/>
<evidence type="ECO:0000313" key="2">
    <source>
        <dbReference type="EMBL" id="SFM08214.1"/>
    </source>
</evidence>
<protein>
    <submittedName>
        <fullName evidence="2">ABC-2 type transport system permease protein</fullName>
    </submittedName>
</protein>
<dbReference type="Proteomes" id="UP000199006">
    <property type="component" value="Unassembled WGS sequence"/>
</dbReference>
<evidence type="ECO:0000313" key="3">
    <source>
        <dbReference type="Proteomes" id="UP000199006"/>
    </source>
</evidence>
<dbReference type="PANTHER" id="PTHR43471:SF14">
    <property type="entry name" value="ABC-2 TYPE TRANSPORT SYSTEM PERMEASE PROTEIN"/>
    <property type="match status" value="1"/>
</dbReference>